<dbReference type="AlphaFoldDB" id="H2BYU1"/>
<sequence length="41" mass="4954">MPNLHLKAYIYNILTLLKNNLINTCYINMYLPFLVWLIQIN</sequence>
<dbReference type="HOGENOM" id="CLU_3270683_0_0_10"/>
<accession>H2BYU1</accession>
<evidence type="ECO:0000256" key="1">
    <source>
        <dbReference type="SAM" id="Phobius"/>
    </source>
</evidence>
<keyword evidence="1" id="KW-0812">Transmembrane</keyword>
<name>H2BYU1_GILLR</name>
<dbReference type="EMBL" id="JH594606">
    <property type="protein sequence ID" value="EHQ02243.1"/>
    <property type="molecule type" value="Genomic_DNA"/>
</dbReference>
<evidence type="ECO:0000313" key="2">
    <source>
        <dbReference type="EMBL" id="EHQ02243.1"/>
    </source>
</evidence>
<proteinExistence type="predicted"/>
<keyword evidence="1" id="KW-1133">Transmembrane helix</keyword>
<dbReference type="Proteomes" id="UP000003844">
    <property type="component" value="Unassembled WGS sequence"/>
</dbReference>
<reference evidence="3" key="1">
    <citation type="journal article" date="2012" name="Stand. Genomic Sci.">
        <title>Genome sequence of the Antarctic rhodopsins-containing flavobacterium Gillisia limnaea type strain (R-8282(T)).</title>
        <authorList>
            <person name="Riedel T."/>
            <person name="Held B."/>
            <person name="Nolan M."/>
            <person name="Lucas S."/>
            <person name="Lapidus A."/>
            <person name="Tice H."/>
            <person name="Del Rio T.G."/>
            <person name="Cheng J.F."/>
            <person name="Han C."/>
            <person name="Tapia R."/>
            <person name="Goodwin L.A."/>
            <person name="Pitluck S."/>
            <person name="Liolios K."/>
            <person name="Mavromatis K."/>
            <person name="Pagani I."/>
            <person name="Ivanova N."/>
            <person name="Mikhailova N."/>
            <person name="Pati A."/>
            <person name="Chen A."/>
            <person name="Palaniappan K."/>
            <person name="Land M."/>
            <person name="Rohde M."/>
            <person name="Tindall B.J."/>
            <person name="Detter J.C."/>
            <person name="Goker M."/>
            <person name="Bristow J."/>
            <person name="Eisen J.A."/>
            <person name="Markowitz V."/>
            <person name="Hugenholtz P."/>
            <person name="Kyrpides N.C."/>
            <person name="Klenk H.P."/>
            <person name="Woyke T."/>
        </authorList>
    </citation>
    <scope>NUCLEOTIDE SEQUENCE [LARGE SCALE GENOMIC DNA]</scope>
    <source>
        <strain evidence="3">DSM 15749 / LMG 21470 / R-8282</strain>
    </source>
</reference>
<keyword evidence="1" id="KW-0472">Membrane</keyword>
<evidence type="ECO:0000313" key="3">
    <source>
        <dbReference type="Proteomes" id="UP000003844"/>
    </source>
</evidence>
<dbReference type="STRING" id="865937.Gilli_1596"/>
<organism evidence="2 3">
    <name type="scientific">Gillisia limnaea (strain DSM 15749 / LMG 21470 / R-8282)</name>
    <dbReference type="NCBI Taxonomy" id="865937"/>
    <lineage>
        <taxon>Bacteria</taxon>
        <taxon>Pseudomonadati</taxon>
        <taxon>Bacteroidota</taxon>
        <taxon>Flavobacteriia</taxon>
        <taxon>Flavobacteriales</taxon>
        <taxon>Flavobacteriaceae</taxon>
        <taxon>Gillisia</taxon>
    </lineage>
</organism>
<protein>
    <submittedName>
        <fullName evidence="2">Uncharacterized protein</fullName>
    </submittedName>
</protein>
<keyword evidence="3" id="KW-1185">Reference proteome</keyword>
<feature type="transmembrane region" description="Helical" evidence="1">
    <location>
        <begin position="20"/>
        <end position="38"/>
    </location>
</feature>
<gene>
    <name evidence="2" type="ORF">Gilli_1596</name>
</gene>